<proteinExistence type="predicted"/>
<feature type="region of interest" description="Disordered" evidence="1">
    <location>
        <begin position="120"/>
        <end position="152"/>
    </location>
</feature>
<evidence type="ECO:0000313" key="3">
    <source>
        <dbReference type="Proteomes" id="UP001295444"/>
    </source>
</evidence>
<accession>A0AAD1R2I6</accession>
<reference evidence="2" key="1">
    <citation type="submission" date="2022-03" db="EMBL/GenBank/DDBJ databases">
        <authorList>
            <person name="Alioto T."/>
            <person name="Alioto T."/>
            <person name="Gomez Garrido J."/>
        </authorList>
    </citation>
    <scope>NUCLEOTIDE SEQUENCE</scope>
</reference>
<evidence type="ECO:0000256" key="1">
    <source>
        <dbReference type="SAM" id="MobiDB-lite"/>
    </source>
</evidence>
<dbReference type="Gene3D" id="3.30.70.1820">
    <property type="entry name" value="L1 transposable element, RRM domain"/>
    <property type="match status" value="1"/>
</dbReference>
<sequence length="152" mass="16980">MPLDRWYRIPKPATSTQSNSRDTIICFQQSQDRLAFMAAIRNRSPLQFEEHSLTFFPDLSRATLDWGRLIARKISYRWGAPRSLIIPKEQGNLKLTNAAEIPGIMQALGLPEQKVALLSQPTPSTTTHWDPGKVRPFVPAALRGNPSSPSGS</sequence>
<keyword evidence="3" id="KW-1185">Reference proteome</keyword>
<evidence type="ECO:0000313" key="2">
    <source>
        <dbReference type="EMBL" id="CAH2222302.1"/>
    </source>
</evidence>
<gene>
    <name evidence="2" type="ORF">PECUL_23A054432</name>
</gene>
<protein>
    <submittedName>
        <fullName evidence="2">Uncharacterized protein</fullName>
    </submittedName>
</protein>
<dbReference type="EMBL" id="OW240912">
    <property type="protein sequence ID" value="CAH2222302.1"/>
    <property type="molecule type" value="Genomic_DNA"/>
</dbReference>
<dbReference type="Proteomes" id="UP001295444">
    <property type="component" value="Chromosome 01"/>
</dbReference>
<organism evidence="2 3">
    <name type="scientific">Pelobates cultripes</name>
    <name type="common">Western spadefoot toad</name>
    <dbReference type="NCBI Taxonomy" id="61616"/>
    <lineage>
        <taxon>Eukaryota</taxon>
        <taxon>Metazoa</taxon>
        <taxon>Chordata</taxon>
        <taxon>Craniata</taxon>
        <taxon>Vertebrata</taxon>
        <taxon>Euteleostomi</taxon>
        <taxon>Amphibia</taxon>
        <taxon>Batrachia</taxon>
        <taxon>Anura</taxon>
        <taxon>Pelobatoidea</taxon>
        <taxon>Pelobatidae</taxon>
        <taxon>Pelobates</taxon>
    </lineage>
</organism>
<name>A0AAD1R2I6_PELCU</name>
<dbReference type="AlphaFoldDB" id="A0AAD1R2I6"/>